<dbReference type="Proteomes" id="UP000030905">
    <property type="component" value="Chromosome"/>
</dbReference>
<dbReference type="Gene3D" id="1.10.1660.10">
    <property type="match status" value="1"/>
</dbReference>
<keyword evidence="4" id="KW-0804">Transcription</keyword>
<proteinExistence type="predicted"/>
<keyword evidence="3" id="KW-0238">DNA-binding</keyword>
<dbReference type="PANTHER" id="PTHR30204">
    <property type="entry name" value="REDOX-CYCLING DRUG-SENSING TRANSCRIPTIONAL ACTIVATOR SOXR"/>
    <property type="match status" value="1"/>
</dbReference>
<evidence type="ECO:0000313" key="6">
    <source>
        <dbReference type="EMBL" id="AJA51724.1"/>
    </source>
</evidence>
<evidence type="ECO:0000256" key="3">
    <source>
        <dbReference type="ARBA" id="ARBA00023125"/>
    </source>
</evidence>
<evidence type="ECO:0000256" key="2">
    <source>
        <dbReference type="ARBA" id="ARBA00023015"/>
    </source>
</evidence>
<dbReference type="InterPro" id="IPR009061">
    <property type="entry name" value="DNA-bd_dom_put_sf"/>
</dbReference>
<protein>
    <submittedName>
        <fullName evidence="6">MerR HTH family regulatory protein</fullName>
    </submittedName>
    <submittedName>
        <fullName evidence="7">Transcriptional regulator, MerR family</fullName>
    </submittedName>
</protein>
<evidence type="ECO:0000313" key="8">
    <source>
        <dbReference type="Proteomes" id="UP000028042"/>
    </source>
</evidence>
<dbReference type="eggNOG" id="COG2452">
    <property type="taxonomic scope" value="Bacteria"/>
</dbReference>
<dbReference type="PATRIC" id="fig|1262449.3.peg.1500"/>
<keyword evidence="1" id="KW-0678">Repressor</keyword>
<keyword evidence="9" id="KW-1185">Reference proteome</keyword>
<dbReference type="EMBL" id="CP009268">
    <property type="protein sequence ID" value="AJA51724.1"/>
    <property type="molecule type" value="Genomic_DNA"/>
</dbReference>
<accession>A0A0H3J1H7</accession>
<feature type="domain" description="HTH merR-type" evidence="5">
    <location>
        <begin position="3"/>
        <end position="53"/>
    </location>
</feature>
<evidence type="ECO:0000259" key="5">
    <source>
        <dbReference type="PROSITE" id="PS50937"/>
    </source>
</evidence>
<reference evidence="7 8" key="3">
    <citation type="journal article" name="Genome Announc.">
        <title>Improved Draft Genome Sequence of Clostridium pasteurianum Strain ATCC 6013 (DSM 525) Using a Hybrid Next-Generation Sequencing Approach.</title>
        <authorList>
            <person name="Pyne M.E."/>
            <person name="Utturkar S."/>
            <person name="Brown S.D."/>
            <person name="Moo-Young M."/>
            <person name="Chung D.A."/>
            <person name="Chou C.P."/>
        </authorList>
    </citation>
    <scope>NUCLEOTIDE SEQUENCE [LARGE SCALE GENOMIC DNA]</scope>
    <source>
        <strain evidence="7 8">ATCC 6013</strain>
    </source>
</reference>
<dbReference type="PANTHER" id="PTHR30204:SF69">
    <property type="entry name" value="MERR-FAMILY TRANSCRIPTIONAL REGULATOR"/>
    <property type="match status" value="1"/>
</dbReference>
<dbReference type="AlphaFoldDB" id="A0A0H3J1H7"/>
<reference evidence="7" key="2">
    <citation type="submission" date="2015-10" db="EMBL/GenBank/DDBJ databases">
        <title>Improved Draft Genome Sequence of Clostridium pasteurianum Strain ATCC 6013 (DSM 525) Using a Hybrid Next-Generation Sequencing Approach.</title>
        <authorList>
            <person name="Pyne M.E."/>
            <person name="Utturkar S.M."/>
            <person name="Brown S.D."/>
            <person name="Moo-Young M."/>
            <person name="Chung D.A."/>
            <person name="Chou P.C."/>
        </authorList>
    </citation>
    <scope>NUCLEOTIDE SEQUENCE</scope>
    <source>
        <strain evidence="7">ATCC 6013</strain>
    </source>
</reference>
<dbReference type="KEGG" id="cpat:CLPA_c16610"/>
<evidence type="ECO:0000313" key="9">
    <source>
        <dbReference type="Proteomes" id="UP000030905"/>
    </source>
</evidence>
<sequence>MKYYTIGQFSKLVGKSIQTLRLWGNKGILKPHHTTEGGHQYYSEQQINQVLQVPLIKKDKRMIKELLENDTGE</sequence>
<dbReference type="EMBL" id="JPGY02000001">
    <property type="protein sequence ID" value="KRU12268.1"/>
    <property type="molecule type" value="Genomic_DNA"/>
</dbReference>
<dbReference type="InterPro" id="IPR047057">
    <property type="entry name" value="MerR_fam"/>
</dbReference>
<name>A0A0H3J1H7_CLOPA</name>
<dbReference type="GO" id="GO:0003677">
    <property type="term" value="F:DNA binding"/>
    <property type="evidence" value="ECO:0007669"/>
    <property type="project" value="UniProtKB-KW"/>
</dbReference>
<organism evidence="6 9">
    <name type="scientific">Clostridium pasteurianum DSM 525 = ATCC 6013</name>
    <dbReference type="NCBI Taxonomy" id="1262449"/>
    <lineage>
        <taxon>Bacteria</taxon>
        <taxon>Bacillati</taxon>
        <taxon>Bacillota</taxon>
        <taxon>Clostridia</taxon>
        <taxon>Eubacteriales</taxon>
        <taxon>Clostridiaceae</taxon>
        <taxon>Clostridium</taxon>
    </lineage>
</organism>
<dbReference type="SMART" id="SM00422">
    <property type="entry name" value="HTH_MERR"/>
    <property type="match status" value="1"/>
</dbReference>
<dbReference type="PROSITE" id="PS50937">
    <property type="entry name" value="HTH_MERR_2"/>
    <property type="match status" value="1"/>
</dbReference>
<dbReference type="GO" id="GO:0003700">
    <property type="term" value="F:DNA-binding transcription factor activity"/>
    <property type="evidence" value="ECO:0007669"/>
    <property type="project" value="InterPro"/>
</dbReference>
<dbReference type="SUPFAM" id="SSF46955">
    <property type="entry name" value="Putative DNA-binding domain"/>
    <property type="match status" value="1"/>
</dbReference>
<dbReference type="InterPro" id="IPR000551">
    <property type="entry name" value="MerR-type_HTH_dom"/>
</dbReference>
<dbReference type="Pfam" id="PF13411">
    <property type="entry name" value="MerR_1"/>
    <property type="match status" value="1"/>
</dbReference>
<gene>
    <name evidence="6" type="ORF">CLPA_c16610</name>
    <name evidence="7" type="ORF">CP6013_01515</name>
</gene>
<keyword evidence="2" id="KW-0805">Transcription regulation</keyword>
<dbReference type="KEGG" id="cpae:CPAST_c16610"/>
<evidence type="ECO:0000313" key="7">
    <source>
        <dbReference type="EMBL" id="KRU12268.1"/>
    </source>
</evidence>
<reference evidence="6 9" key="1">
    <citation type="journal article" date="2015" name="Genome Announc.">
        <title>Complete Genome Sequence of the Nitrogen-Fixing and Solvent-Producing Clostridium pasteurianum DSM 525.</title>
        <authorList>
            <person name="Poehlein A."/>
            <person name="Grosse-Honebrink A."/>
            <person name="Zhang Y."/>
            <person name="Minton N.P."/>
            <person name="Daniel R."/>
        </authorList>
    </citation>
    <scope>NUCLEOTIDE SEQUENCE [LARGE SCALE GENOMIC DNA]</scope>
    <source>
        <strain evidence="6">DSM 525</strain>
        <strain evidence="9">DSM 525 / ATCC 6013</strain>
    </source>
</reference>
<evidence type="ECO:0000256" key="1">
    <source>
        <dbReference type="ARBA" id="ARBA00022491"/>
    </source>
</evidence>
<dbReference type="Proteomes" id="UP000028042">
    <property type="component" value="Unassembled WGS sequence"/>
</dbReference>
<evidence type="ECO:0000256" key="4">
    <source>
        <dbReference type="ARBA" id="ARBA00023163"/>
    </source>
</evidence>